<evidence type="ECO:0000313" key="3">
    <source>
        <dbReference type="EMBL" id="TBW52932.1"/>
    </source>
</evidence>
<reference evidence="3 4" key="1">
    <citation type="submission" date="2019-02" db="EMBL/GenBank/DDBJ databases">
        <title>Marinobacter halodurans sp. nov., a marine bacterium isolated from sea tidal flat.</title>
        <authorList>
            <person name="Yoo Y."/>
            <person name="Lee D.W."/>
            <person name="Kim B.S."/>
            <person name="Kim J.-J."/>
        </authorList>
    </citation>
    <scope>NUCLEOTIDE SEQUENCE [LARGE SCALE GENOMIC DNA]</scope>
    <source>
        <strain evidence="3 4">YJ-S3-2</strain>
    </source>
</reference>
<evidence type="ECO:0000256" key="1">
    <source>
        <dbReference type="SAM" id="Coils"/>
    </source>
</evidence>
<dbReference type="RefSeq" id="WP_131482824.1">
    <property type="nucleotide sequence ID" value="NZ_SJDL01000026.1"/>
</dbReference>
<gene>
    <name evidence="3" type="ORF">EZI54_15680</name>
</gene>
<dbReference type="Gene3D" id="6.10.250.3150">
    <property type="match status" value="1"/>
</dbReference>
<keyword evidence="4" id="KW-1185">Reference proteome</keyword>
<dbReference type="InterPro" id="IPR050570">
    <property type="entry name" value="Cell_wall_metabolism_enzyme"/>
</dbReference>
<proteinExistence type="predicted"/>
<name>A0ABY1ZHL4_9GAMM</name>
<dbReference type="InterPro" id="IPR016047">
    <property type="entry name" value="M23ase_b-sheet_dom"/>
</dbReference>
<dbReference type="SUPFAM" id="SSF51261">
    <property type="entry name" value="Duplicated hybrid motif"/>
    <property type="match status" value="1"/>
</dbReference>
<dbReference type="PANTHER" id="PTHR21666">
    <property type="entry name" value="PEPTIDASE-RELATED"/>
    <property type="match status" value="1"/>
</dbReference>
<accession>A0ABY1ZHL4</accession>
<evidence type="ECO:0000313" key="4">
    <source>
        <dbReference type="Proteomes" id="UP000313645"/>
    </source>
</evidence>
<feature type="domain" description="M23ase beta-sheet core" evidence="2">
    <location>
        <begin position="300"/>
        <end position="394"/>
    </location>
</feature>
<organism evidence="3 4">
    <name type="scientific">Marinobacter halodurans</name>
    <dbReference type="NCBI Taxonomy" id="2528979"/>
    <lineage>
        <taxon>Bacteria</taxon>
        <taxon>Pseudomonadati</taxon>
        <taxon>Pseudomonadota</taxon>
        <taxon>Gammaproteobacteria</taxon>
        <taxon>Pseudomonadales</taxon>
        <taxon>Marinobacteraceae</taxon>
        <taxon>Marinobacter</taxon>
    </lineage>
</organism>
<sequence length="401" mass="45411">MTDAAHRQCRPDSRSSNPTRLLHAGLLLFALFSTLPSLTLAQDADSVSPEQIEELKEQIADIDDWLKDAEADRGKLEQTLASTERRIGQLKKERRSLRQQVAEQQTEIDRLKERERKLEKELAAKREALKAQIRAAWMAGDAPAVKVLLNEIDPQKLSRIMTYHEYLSQDTVSQLEAFNRTLDDLKATREKSVAARLRLKKTEAAVAERQDKLEDQRKTRERTLALLKSDISDKKAQRQDLVADRKRLEKLLKEVEAAIADIPAPKESQPFSSLRAKLPWPTRGKVIIGYGESLHNGRLRHNGLLIATQPEAEVKAVHYGRVVFANWLRGFGLLTIIDHGDGYMSLYGRNSSLLKSPGDWVRAGETIAIAGEGGKDSNARLYFEIRHNGKPQDPMRWLAHK</sequence>
<feature type="coiled-coil region" evidence="1">
    <location>
        <begin position="199"/>
        <end position="261"/>
    </location>
</feature>
<dbReference type="Gene3D" id="2.70.70.10">
    <property type="entry name" value="Glucose Permease (Domain IIA)"/>
    <property type="match status" value="1"/>
</dbReference>
<protein>
    <submittedName>
        <fullName evidence="3">Peptidase M23</fullName>
    </submittedName>
</protein>
<dbReference type="InterPro" id="IPR011055">
    <property type="entry name" value="Dup_hybrid_motif"/>
</dbReference>
<keyword evidence="1" id="KW-0175">Coiled coil</keyword>
<dbReference type="EMBL" id="SJDL01000026">
    <property type="protein sequence ID" value="TBW52932.1"/>
    <property type="molecule type" value="Genomic_DNA"/>
</dbReference>
<dbReference type="PANTHER" id="PTHR21666:SF270">
    <property type="entry name" value="MUREIN HYDROLASE ACTIVATOR ENVC"/>
    <property type="match status" value="1"/>
</dbReference>
<dbReference type="Proteomes" id="UP000313645">
    <property type="component" value="Unassembled WGS sequence"/>
</dbReference>
<dbReference type="Pfam" id="PF01551">
    <property type="entry name" value="Peptidase_M23"/>
    <property type="match status" value="1"/>
</dbReference>
<feature type="coiled-coil region" evidence="1">
    <location>
        <begin position="52"/>
        <end position="135"/>
    </location>
</feature>
<dbReference type="CDD" id="cd12797">
    <property type="entry name" value="M23_peptidase"/>
    <property type="match status" value="1"/>
</dbReference>
<evidence type="ECO:0000259" key="2">
    <source>
        <dbReference type="Pfam" id="PF01551"/>
    </source>
</evidence>
<comment type="caution">
    <text evidence="3">The sequence shown here is derived from an EMBL/GenBank/DDBJ whole genome shotgun (WGS) entry which is preliminary data.</text>
</comment>